<dbReference type="Proteomes" id="UP000829401">
    <property type="component" value="Chromosome"/>
</dbReference>
<organism evidence="3 4">
    <name type="scientific">Alicyclobacillus acidoterrestris (strain ATCC 49025 / DSM 3922 / CIP 106132 / NCIMB 13137 / GD3B)</name>
    <dbReference type="NCBI Taxonomy" id="1356854"/>
    <lineage>
        <taxon>Bacteria</taxon>
        <taxon>Bacillati</taxon>
        <taxon>Bacillota</taxon>
        <taxon>Bacilli</taxon>
        <taxon>Bacillales</taxon>
        <taxon>Alicyclobacillaceae</taxon>
        <taxon>Alicyclobacillus</taxon>
    </lineage>
</organism>
<accession>A0A9E6ZHA1</accession>
<keyword evidence="2" id="KW-0378">Hydrolase</keyword>
<dbReference type="PROSITE" id="PS00893">
    <property type="entry name" value="NUDIX_BOX"/>
    <property type="match status" value="1"/>
</dbReference>
<gene>
    <name evidence="3" type="ORF">K1I37_00980</name>
</gene>
<evidence type="ECO:0000256" key="1">
    <source>
        <dbReference type="ARBA" id="ARBA00001946"/>
    </source>
</evidence>
<dbReference type="eggNOG" id="COG1051">
    <property type="taxonomic scope" value="Bacteria"/>
</dbReference>
<dbReference type="PANTHER" id="PTHR43046:SF14">
    <property type="entry name" value="MUTT_NUDIX FAMILY PROTEIN"/>
    <property type="match status" value="1"/>
</dbReference>
<dbReference type="Pfam" id="PF00293">
    <property type="entry name" value="NUDIX"/>
    <property type="match status" value="1"/>
</dbReference>
<protein>
    <submittedName>
        <fullName evidence="3">NUDIX domain-containing protein</fullName>
    </submittedName>
</protein>
<dbReference type="GO" id="GO:0016787">
    <property type="term" value="F:hydrolase activity"/>
    <property type="evidence" value="ECO:0007669"/>
    <property type="project" value="UniProtKB-KW"/>
</dbReference>
<dbReference type="PROSITE" id="PS51462">
    <property type="entry name" value="NUDIX"/>
    <property type="match status" value="1"/>
</dbReference>
<dbReference type="KEGG" id="aaco:K1I37_00980"/>
<dbReference type="InterPro" id="IPR015797">
    <property type="entry name" value="NUDIX_hydrolase-like_dom_sf"/>
</dbReference>
<dbReference type="InterPro" id="IPR020084">
    <property type="entry name" value="NUDIX_hydrolase_CS"/>
</dbReference>
<dbReference type="Gene3D" id="3.90.79.10">
    <property type="entry name" value="Nucleoside Triphosphate Pyrophosphohydrolase"/>
    <property type="match status" value="1"/>
</dbReference>
<dbReference type="EMBL" id="CP080467">
    <property type="protein sequence ID" value="UNO50712.1"/>
    <property type="molecule type" value="Genomic_DNA"/>
</dbReference>
<evidence type="ECO:0000313" key="3">
    <source>
        <dbReference type="EMBL" id="UNO50712.1"/>
    </source>
</evidence>
<proteinExistence type="predicted"/>
<reference evidence="4" key="1">
    <citation type="journal article" date="2022" name="G3 (Bethesda)">
        <title>Unveiling the complete genome sequence of Alicyclobacillus acidoterrestris DSM 3922T, a taint-producing strain.</title>
        <authorList>
            <person name="Leonardo I.C."/>
            <person name="Barreto Crespo M.T."/>
            <person name="Gaspar F.B."/>
        </authorList>
    </citation>
    <scope>NUCLEOTIDE SEQUENCE [LARGE SCALE GENOMIC DNA]</scope>
    <source>
        <strain evidence="4">DSM 3922</strain>
    </source>
</reference>
<evidence type="ECO:0000313" key="4">
    <source>
        <dbReference type="Proteomes" id="UP000829401"/>
    </source>
</evidence>
<comment type="cofactor">
    <cofactor evidence="1">
        <name>Mg(2+)</name>
        <dbReference type="ChEBI" id="CHEBI:18420"/>
    </cofactor>
</comment>
<dbReference type="PANTHER" id="PTHR43046">
    <property type="entry name" value="GDP-MANNOSE MANNOSYL HYDROLASE"/>
    <property type="match status" value="1"/>
</dbReference>
<name>T0CK31_ALIAG</name>
<accession>T0CK31</accession>
<sequence length="147" mass="16166">MLVRRAQEPGRGMWTNPGGYTEQTEPIHVTVEREVLEETGITAKVDRIIALRDQPRQVHNLYVAFALRYIAGEPRADGVEVDDVGFFTASEMQGMNVAGLTKWLVDVAKSSAVSGSGLGLDFSEYVTSEQNWLFRPHSGRAQAGQGD</sequence>
<dbReference type="InterPro" id="IPR000086">
    <property type="entry name" value="NUDIX_hydrolase_dom"/>
</dbReference>
<dbReference type="AlphaFoldDB" id="T0CK31"/>
<dbReference type="SUPFAM" id="SSF55811">
    <property type="entry name" value="Nudix"/>
    <property type="match status" value="1"/>
</dbReference>
<dbReference type="STRING" id="1356854.N007_18085"/>
<keyword evidence="4" id="KW-1185">Reference proteome</keyword>
<evidence type="ECO:0000256" key="2">
    <source>
        <dbReference type="ARBA" id="ARBA00022801"/>
    </source>
</evidence>